<dbReference type="GO" id="GO:0046872">
    <property type="term" value="F:metal ion binding"/>
    <property type="evidence" value="ECO:0007669"/>
    <property type="project" value="UniProtKB-KW"/>
</dbReference>
<dbReference type="Proteomes" id="UP000652691">
    <property type="component" value="Unassembled WGS sequence"/>
</dbReference>
<gene>
    <name evidence="5" type="ORF">F888_02805</name>
    <name evidence="6" type="ORF">GCM10007354_05080</name>
</gene>
<accession>N9PVF6</accession>
<evidence type="ECO:0000313" key="6">
    <source>
        <dbReference type="EMBL" id="GGH27150.1"/>
    </source>
</evidence>
<dbReference type="Gene3D" id="3.20.20.60">
    <property type="entry name" value="Phosphoenolpyruvate-binding domains"/>
    <property type="match status" value="1"/>
</dbReference>
<keyword evidence="2" id="KW-0479">Metal-binding</keyword>
<dbReference type="InterPro" id="IPR005000">
    <property type="entry name" value="Aldolase/citrate-lyase_domain"/>
</dbReference>
<evidence type="ECO:0000313" key="5">
    <source>
        <dbReference type="EMBL" id="ENX37468.1"/>
    </source>
</evidence>
<dbReference type="PATRIC" id="fig|1217698.3.peg.2747"/>
<name>N9PVF6_9GAMM</name>
<sequence length="263" mass="28949">MLGENQLRKKMLSGEKVFGVFSSIPSPTAVELIGESGFDFVIIDTEHVLTNPETLENMIRAAECVHLTPLVRVEDTHPKRILKILDAGAQGIVLPMIEHAEEVRQVIQACKYHPLGKRSLNAGRPGAFGRNKAFGSNGLVDYMAFANQQIMIIPMIESISGVKNAKEIAAVEGVSFVLEGAADLSQSLGHPWEISHPEVQHALKEVLDVCKEIGTPYCAIPRQDNQLQQWFDLGVKAFVLGDERGIAFRALCSRLEQAKLEIK</sequence>
<dbReference type="Pfam" id="PF03328">
    <property type="entry name" value="HpcH_HpaI"/>
    <property type="match status" value="1"/>
</dbReference>
<comment type="similarity">
    <text evidence="1">Belongs to the HpcH/HpaI aldolase family.</text>
</comment>
<proteinExistence type="inferred from homology"/>
<keyword evidence="3" id="KW-0456">Lyase</keyword>
<dbReference type="AlphaFoldDB" id="N9PVF6"/>
<evidence type="ECO:0000256" key="2">
    <source>
        <dbReference type="ARBA" id="ARBA00022723"/>
    </source>
</evidence>
<evidence type="ECO:0000313" key="8">
    <source>
        <dbReference type="Proteomes" id="UP000652691"/>
    </source>
</evidence>
<dbReference type="RefSeq" id="WP_005287192.1">
    <property type="nucleotide sequence ID" value="NZ_BMDA01000001.1"/>
</dbReference>
<keyword evidence="7" id="KW-1185">Reference proteome</keyword>
<reference evidence="6" key="3">
    <citation type="submission" date="2024-03" db="EMBL/GenBank/DDBJ databases">
        <authorList>
            <person name="Sun Q."/>
            <person name="Sedlacek I."/>
        </authorList>
    </citation>
    <scope>NUCLEOTIDE SEQUENCE</scope>
    <source>
        <strain evidence="6">CCM 8635</strain>
    </source>
</reference>
<dbReference type="STRING" id="1217698.F888_02805"/>
<evidence type="ECO:0000256" key="1">
    <source>
        <dbReference type="ARBA" id="ARBA00005568"/>
    </source>
</evidence>
<dbReference type="GeneID" id="80103083"/>
<organism evidence="5 7">
    <name type="scientific">Acinetobacter courvalinii</name>
    <dbReference type="NCBI Taxonomy" id="280147"/>
    <lineage>
        <taxon>Bacteria</taxon>
        <taxon>Pseudomonadati</taxon>
        <taxon>Pseudomonadota</taxon>
        <taxon>Gammaproteobacteria</taxon>
        <taxon>Moraxellales</taxon>
        <taxon>Moraxellaceae</taxon>
        <taxon>Acinetobacter</taxon>
    </lineage>
</organism>
<protein>
    <submittedName>
        <fullName evidence="6">Siderophore biosynthesis protein SbnG</fullName>
    </submittedName>
</protein>
<comment type="caution">
    <text evidence="5">The sequence shown here is derived from an EMBL/GenBank/DDBJ whole genome shotgun (WGS) entry which is preliminary data.</text>
</comment>
<dbReference type="EMBL" id="BMDA01000001">
    <property type="protein sequence ID" value="GGH27150.1"/>
    <property type="molecule type" value="Genomic_DNA"/>
</dbReference>
<reference evidence="5 7" key="1">
    <citation type="submission" date="2013-02" db="EMBL/GenBank/DDBJ databases">
        <title>The Genome Sequence of Acinetobacter sp. NIPH 3623.</title>
        <authorList>
            <consortium name="The Broad Institute Genome Sequencing Platform"/>
            <consortium name="The Broad Institute Genome Sequencing Center for Infectious Disease"/>
            <person name="Cerqueira G."/>
            <person name="Feldgarden M."/>
            <person name="Courvalin P."/>
            <person name="Perichon B."/>
            <person name="Grillot-Courvalin C."/>
            <person name="Clermont D."/>
            <person name="Rocha E."/>
            <person name="Yoon E.-J."/>
            <person name="Nemec A."/>
            <person name="Walker B."/>
            <person name="Young S.K."/>
            <person name="Zeng Q."/>
            <person name="Gargeya S."/>
            <person name="Fitzgerald M."/>
            <person name="Haas B."/>
            <person name="Abouelleil A."/>
            <person name="Alvarado L."/>
            <person name="Arachchi H.M."/>
            <person name="Berlin A.M."/>
            <person name="Chapman S.B."/>
            <person name="Dewar J."/>
            <person name="Goldberg J."/>
            <person name="Griggs A."/>
            <person name="Gujja S."/>
            <person name="Hansen M."/>
            <person name="Howarth C."/>
            <person name="Imamovic A."/>
            <person name="Larimer J."/>
            <person name="McCowan C."/>
            <person name="Murphy C."/>
            <person name="Neiman D."/>
            <person name="Pearson M."/>
            <person name="Priest M."/>
            <person name="Roberts A."/>
            <person name="Saif S."/>
            <person name="Shea T."/>
            <person name="Sisk P."/>
            <person name="Sykes S."/>
            <person name="Wortman J."/>
            <person name="Nusbaum C."/>
            <person name="Birren B."/>
        </authorList>
    </citation>
    <scope>NUCLEOTIDE SEQUENCE [LARGE SCALE GENOMIC DNA]</scope>
    <source>
        <strain evidence="5 7">NIPH 3623</strain>
    </source>
</reference>
<evidence type="ECO:0000313" key="7">
    <source>
        <dbReference type="Proteomes" id="UP000013200"/>
    </source>
</evidence>
<evidence type="ECO:0000259" key="4">
    <source>
        <dbReference type="Pfam" id="PF03328"/>
    </source>
</evidence>
<dbReference type="GO" id="GO:0016832">
    <property type="term" value="F:aldehyde-lyase activity"/>
    <property type="evidence" value="ECO:0007669"/>
    <property type="project" value="TreeGrafter"/>
</dbReference>
<dbReference type="InterPro" id="IPR040442">
    <property type="entry name" value="Pyrv_kinase-like_dom_sf"/>
</dbReference>
<dbReference type="EMBL" id="APSA01000007">
    <property type="protein sequence ID" value="ENX37468.1"/>
    <property type="molecule type" value="Genomic_DNA"/>
</dbReference>
<dbReference type="GO" id="GO:0005737">
    <property type="term" value="C:cytoplasm"/>
    <property type="evidence" value="ECO:0007669"/>
    <property type="project" value="TreeGrafter"/>
</dbReference>
<feature type="domain" description="HpcH/HpaI aldolase/citrate lyase" evidence="4">
    <location>
        <begin position="18"/>
        <end position="215"/>
    </location>
</feature>
<dbReference type="PANTHER" id="PTHR30502:SF0">
    <property type="entry name" value="PHOSPHOENOLPYRUVATE CARBOXYLASE FAMILY PROTEIN"/>
    <property type="match status" value="1"/>
</dbReference>
<dbReference type="Proteomes" id="UP000013200">
    <property type="component" value="Unassembled WGS sequence"/>
</dbReference>
<dbReference type="InterPro" id="IPR050251">
    <property type="entry name" value="HpcH-HpaI_aldolase"/>
</dbReference>
<reference evidence="6 8" key="2">
    <citation type="journal article" date="2014" name="Int. J. Syst. Evol. Microbiol.">
        <title>Complete genome sequence of Corynebacterium casei LMG S-19264T (=DSM 44701T), isolated from a smear-ripened cheese.</title>
        <authorList>
            <consortium name="US DOE Joint Genome Institute (JGI-PGF)"/>
            <person name="Walter F."/>
            <person name="Albersmeier A."/>
            <person name="Kalinowski J."/>
            <person name="Ruckert C."/>
        </authorList>
    </citation>
    <scope>NUCLEOTIDE SEQUENCE [LARGE SCALE GENOMIC DNA]</scope>
    <source>
        <strain evidence="6 8">CCM 8635</strain>
    </source>
</reference>
<dbReference type="SUPFAM" id="SSF51621">
    <property type="entry name" value="Phosphoenolpyruvate/pyruvate domain"/>
    <property type="match status" value="1"/>
</dbReference>
<dbReference type="InterPro" id="IPR015813">
    <property type="entry name" value="Pyrv/PenolPyrv_kinase-like_dom"/>
</dbReference>
<evidence type="ECO:0000256" key="3">
    <source>
        <dbReference type="ARBA" id="ARBA00023239"/>
    </source>
</evidence>
<dbReference type="PANTHER" id="PTHR30502">
    <property type="entry name" value="2-KETO-3-DEOXY-L-RHAMNONATE ALDOLASE"/>
    <property type="match status" value="1"/>
</dbReference>
<dbReference type="HOGENOM" id="CLU_059964_4_1_6"/>